<proteinExistence type="predicted"/>
<evidence type="ECO:0000259" key="4">
    <source>
        <dbReference type="Pfam" id="PF07635"/>
    </source>
</evidence>
<feature type="domain" description="DUF1549" evidence="2">
    <location>
        <begin position="191"/>
        <end position="409"/>
    </location>
</feature>
<feature type="domain" description="Cytochrome C Planctomycete-type" evidence="4">
    <location>
        <begin position="61"/>
        <end position="119"/>
    </location>
</feature>
<dbReference type="PANTHER" id="PTHR35889:SF3">
    <property type="entry name" value="F-BOX DOMAIN-CONTAINING PROTEIN"/>
    <property type="match status" value="1"/>
</dbReference>
<feature type="chain" id="PRO_5021821403" evidence="1">
    <location>
        <begin position="20"/>
        <end position="1005"/>
    </location>
</feature>
<dbReference type="InterPro" id="IPR011444">
    <property type="entry name" value="DUF1549"/>
</dbReference>
<dbReference type="RefSeq" id="WP_145189479.1">
    <property type="nucleotide sequence ID" value="NZ_CP036290.1"/>
</dbReference>
<dbReference type="InterPro" id="IPR036909">
    <property type="entry name" value="Cyt_c-like_dom_sf"/>
</dbReference>
<accession>A0A518D2H9</accession>
<dbReference type="GO" id="GO:0020037">
    <property type="term" value="F:heme binding"/>
    <property type="evidence" value="ECO:0007669"/>
    <property type="project" value="InterPro"/>
</dbReference>
<dbReference type="GO" id="GO:0009055">
    <property type="term" value="F:electron transfer activity"/>
    <property type="evidence" value="ECO:0007669"/>
    <property type="project" value="InterPro"/>
</dbReference>
<name>A0A518D2H9_9BACT</name>
<sequence precursor="true">MRRRHFAPALRVGTTGAFAALALAAHLLAGERLTDEQPAGGPQPHEAPDWSAVRDVLERRCLECHGGEARQSGFALADATTFAEGGGRGAVIDDRELAASRLLEVIEYADPELAMPPSGALPASERDLLRAWVLAGAPWPTDASGRLADPGLFAAEPGIDFEAGADWWAYRPLAAPKFPVPTDPDWRTSDIDGFVAAELEARGVEPAPLAAPTTLLRRATFDLTGLPPTPDERRAFEDDVDRRGADAAFAALVDRLLDSRAHAEHWARRWLDLVRYAETNGYERDSQKPNMWRYRDWVVRAIENDLPYDRFVVAQLAGEEEARLPRDGAVPHELSDAALATGYYRLVTWDDEPSDRLQARWDEVADVVDTTGQVFLGTTMGCCRCHDHKADPIAQSDYYAFTAFFNNVEGFRYDGERLVADPPGPGVLTTEERDARLAEVTELLEAEAEASGALEVTWEEPVTLVPDARTAAHRWRYRQLDAIDADPDGWQVPGYDDGAWPEGPAGFGDPSTPGSIVGTRWFTPRILARTTFALDQVPRSLVLSIHQDDDAVVYLNGVPVARFEGYVTQYVELELGPEALAALVVGRNVLAVSCLQDFGGRYLDVGLRSGTLAEADSTARIARNLAERSGDPAFARTRELWEQRESLLAAAVAAPYPAQVVREHGGTAPVQHVFGRGSAHAPGDEVAPHLPTVLGFAATSIEPPLPSPDPSAPSTGRRLALANWLVTKGAFLTARVEANRLWQALFGRGLCRTAGDFGRLGDLPTHPELLDHLAQRLIDSGWDREAVVREILSSRTYRLASVGPEDSLAADPRNDLFWRHDPRRVTAEEFRDAVLAVSGRLVDEAFGPWVYPPMDPAVLATASRPDEAWGESLPDQADRRSLYVHTKRSLRLPLLEAFDQPSPDLPCPERFPTSVPTQALMTLNGSFAREAATDFARALLDATDDERAQVAQGLERAFARAPHPGEVERQLAFLDRLTERGFGRAEALAIWCLGLFNLNEFSTVD</sequence>
<dbReference type="SUPFAM" id="SSF49785">
    <property type="entry name" value="Galactose-binding domain-like"/>
    <property type="match status" value="1"/>
</dbReference>
<evidence type="ECO:0000256" key="1">
    <source>
        <dbReference type="SAM" id="SignalP"/>
    </source>
</evidence>
<evidence type="ECO:0000259" key="3">
    <source>
        <dbReference type="Pfam" id="PF07587"/>
    </source>
</evidence>
<dbReference type="AlphaFoldDB" id="A0A518D2H9"/>
<dbReference type="InterPro" id="IPR011429">
    <property type="entry name" value="Cyt_c_Planctomycete-type"/>
</dbReference>
<evidence type="ECO:0000259" key="2">
    <source>
        <dbReference type="Pfam" id="PF07583"/>
    </source>
</evidence>
<dbReference type="Pfam" id="PF07587">
    <property type="entry name" value="PSD1"/>
    <property type="match status" value="1"/>
</dbReference>
<dbReference type="Pfam" id="PF07635">
    <property type="entry name" value="PSCyt1"/>
    <property type="match status" value="1"/>
</dbReference>
<dbReference type="SUPFAM" id="SSF46626">
    <property type="entry name" value="Cytochrome c"/>
    <property type="match status" value="1"/>
</dbReference>
<dbReference type="Pfam" id="PF07583">
    <property type="entry name" value="PSCyt2"/>
    <property type="match status" value="1"/>
</dbReference>
<protein>
    <submittedName>
        <fullName evidence="5">Planctomycete cytochrome C</fullName>
    </submittedName>
</protein>
<feature type="signal peptide" evidence="1">
    <location>
        <begin position="1"/>
        <end position="19"/>
    </location>
</feature>
<organism evidence="5 6">
    <name type="scientific">Rohdeia mirabilis</name>
    <dbReference type="NCBI Taxonomy" id="2528008"/>
    <lineage>
        <taxon>Bacteria</taxon>
        <taxon>Pseudomonadati</taxon>
        <taxon>Planctomycetota</taxon>
        <taxon>Planctomycetia</taxon>
        <taxon>Planctomycetia incertae sedis</taxon>
        <taxon>Rohdeia</taxon>
    </lineage>
</organism>
<feature type="domain" description="DUF1553" evidence="3">
    <location>
        <begin position="717"/>
        <end position="973"/>
    </location>
</feature>
<dbReference type="InterPro" id="IPR022655">
    <property type="entry name" value="DUF1553"/>
</dbReference>
<dbReference type="PANTHER" id="PTHR35889">
    <property type="entry name" value="CYCLOINULO-OLIGOSACCHARIDE FRUCTANOTRANSFERASE-RELATED"/>
    <property type="match status" value="1"/>
</dbReference>
<evidence type="ECO:0000313" key="5">
    <source>
        <dbReference type="EMBL" id="QDU85681.1"/>
    </source>
</evidence>
<reference evidence="5 6" key="1">
    <citation type="submission" date="2019-02" db="EMBL/GenBank/DDBJ databases">
        <title>Deep-cultivation of Planctomycetes and their phenomic and genomic characterization uncovers novel biology.</title>
        <authorList>
            <person name="Wiegand S."/>
            <person name="Jogler M."/>
            <person name="Boedeker C."/>
            <person name="Pinto D."/>
            <person name="Vollmers J."/>
            <person name="Rivas-Marin E."/>
            <person name="Kohn T."/>
            <person name="Peeters S.H."/>
            <person name="Heuer A."/>
            <person name="Rast P."/>
            <person name="Oberbeckmann S."/>
            <person name="Bunk B."/>
            <person name="Jeske O."/>
            <person name="Meyerdierks A."/>
            <person name="Storesund J.E."/>
            <person name="Kallscheuer N."/>
            <person name="Luecker S."/>
            <person name="Lage O.M."/>
            <person name="Pohl T."/>
            <person name="Merkel B.J."/>
            <person name="Hornburger P."/>
            <person name="Mueller R.-W."/>
            <person name="Bruemmer F."/>
            <person name="Labrenz M."/>
            <person name="Spormann A.M."/>
            <person name="Op den Camp H."/>
            <person name="Overmann J."/>
            <person name="Amann R."/>
            <person name="Jetten M.S.M."/>
            <person name="Mascher T."/>
            <person name="Medema M.H."/>
            <person name="Devos D.P."/>
            <person name="Kaster A.-K."/>
            <person name="Ovreas L."/>
            <person name="Rohde M."/>
            <person name="Galperin M.Y."/>
            <person name="Jogler C."/>
        </authorList>
    </citation>
    <scope>NUCLEOTIDE SEQUENCE [LARGE SCALE GENOMIC DNA]</scope>
    <source>
        <strain evidence="5 6">Pla163</strain>
    </source>
</reference>
<keyword evidence="6" id="KW-1185">Reference proteome</keyword>
<dbReference type="EMBL" id="CP036290">
    <property type="protein sequence ID" value="QDU85681.1"/>
    <property type="molecule type" value="Genomic_DNA"/>
</dbReference>
<dbReference type="Proteomes" id="UP000319342">
    <property type="component" value="Chromosome"/>
</dbReference>
<gene>
    <name evidence="5" type="ORF">Pla163_28140</name>
</gene>
<dbReference type="InterPro" id="IPR008979">
    <property type="entry name" value="Galactose-bd-like_sf"/>
</dbReference>
<keyword evidence="1" id="KW-0732">Signal</keyword>
<dbReference type="OrthoDB" id="127107at2"/>
<dbReference type="Gene3D" id="2.60.120.260">
    <property type="entry name" value="Galactose-binding domain-like"/>
    <property type="match status" value="1"/>
</dbReference>
<evidence type="ECO:0000313" key="6">
    <source>
        <dbReference type="Proteomes" id="UP000319342"/>
    </source>
</evidence>